<evidence type="ECO:0000313" key="2">
    <source>
        <dbReference type="Proteomes" id="UP000828941"/>
    </source>
</evidence>
<dbReference type="Proteomes" id="UP000828941">
    <property type="component" value="Chromosome 6"/>
</dbReference>
<gene>
    <name evidence="1" type="ORF">L6164_013998</name>
</gene>
<dbReference type="EMBL" id="CM039431">
    <property type="protein sequence ID" value="KAI4335344.1"/>
    <property type="molecule type" value="Genomic_DNA"/>
</dbReference>
<sequence length="134" mass="15615">MQYPIQLTNASGFEGDCAYKYIPDVLFHSTALVQFYSSLCNPARAQPSRGLNFTFKTKPSRGTRRRKMWFVYVCDESKKELGRQQAPGSCPFCGGKVEATDVEIKWRLCFLPMFFKIKRKYFCTLCAKRLELYY</sequence>
<accession>A0ACB9NHY8</accession>
<evidence type="ECO:0000313" key="1">
    <source>
        <dbReference type="EMBL" id="KAI4335344.1"/>
    </source>
</evidence>
<organism evidence="1 2">
    <name type="scientific">Bauhinia variegata</name>
    <name type="common">Purple orchid tree</name>
    <name type="synonym">Phanera variegata</name>
    <dbReference type="NCBI Taxonomy" id="167791"/>
    <lineage>
        <taxon>Eukaryota</taxon>
        <taxon>Viridiplantae</taxon>
        <taxon>Streptophyta</taxon>
        <taxon>Embryophyta</taxon>
        <taxon>Tracheophyta</taxon>
        <taxon>Spermatophyta</taxon>
        <taxon>Magnoliopsida</taxon>
        <taxon>eudicotyledons</taxon>
        <taxon>Gunneridae</taxon>
        <taxon>Pentapetalae</taxon>
        <taxon>rosids</taxon>
        <taxon>fabids</taxon>
        <taxon>Fabales</taxon>
        <taxon>Fabaceae</taxon>
        <taxon>Cercidoideae</taxon>
        <taxon>Cercideae</taxon>
        <taxon>Bauhiniinae</taxon>
        <taxon>Bauhinia</taxon>
    </lineage>
</organism>
<proteinExistence type="predicted"/>
<comment type="caution">
    <text evidence="1">The sequence shown here is derived from an EMBL/GenBank/DDBJ whole genome shotgun (WGS) entry which is preliminary data.</text>
</comment>
<reference evidence="1 2" key="1">
    <citation type="journal article" date="2022" name="DNA Res.">
        <title>Chromosomal-level genome assembly of the orchid tree Bauhinia variegata (Leguminosae; Cercidoideae) supports the allotetraploid origin hypothesis of Bauhinia.</title>
        <authorList>
            <person name="Zhong Y."/>
            <person name="Chen Y."/>
            <person name="Zheng D."/>
            <person name="Pang J."/>
            <person name="Liu Y."/>
            <person name="Luo S."/>
            <person name="Meng S."/>
            <person name="Qian L."/>
            <person name="Wei D."/>
            <person name="Dai S."/>
            <person name="Zhou R."/>
        </authorList>
    </citation>
    <scope>NUCLEOTIDE SEQUENCE [LARGE SCALE GENOMIC DNA]</scope>
    <source>
        <strain evidence="1">BV-YZ2020</strain>
    </source>
</reference>
<name>A0ACB9NHY8_BAUVA</name>
<keyword evidence="2" id="KW-1185">Reference proteome</keyword>
<protein>
    <submittedName>
        <fullName evidence="1">Uncharacterized protein</fullName>
    </submittedName>
</protein>